<protein>
    <recommendedName>
        <fullName evidence="2">Radical SAM core domain-containing protein</fullName>
    </recommendedName>
</protein>
<dbReference type="AlphaFoldDB" id="A0A0F8WCG7"/>
<evidence type="ECO:0008006" key="2">
    <source>
        <dbReference type="Google" id="ProtNLM"/>
    </source>
</evidence>
<name>A0A0F8WCG7_9ZZZZ</name>
<proteinExistence type="predicted"/>
<gene>
    <name evidence="1" type="ORF">LCGC14_3086350</name>
</gene>
<sequence>RYCPLRNDRDIPRCTLTPQEIANVFMEYVRRRKIFGLFLSSAVLRNPDYTMDRMVAVAKILRRKFQYRGYIHLKIIPGASDAAIEEALSLGSAVSLNAEAPKRSAFEMLSDKKDYDRHIVKPMKLISRLTSRGSRYAGVKQTTQFIVGASNESDSDIVRATFGLYRRLGLNRVYFSAYQRGLGSASLPGERKRLSRPEDLFTREHRLYQADFLIRKYKWDLEDVLFEPDGNLSLDVDPKQRWAERHPEFFPVRVLSAAPEALLRVPGIGPITAGRIIRTRREGVLRRLKDVALRGKRLENASRYVVME</sequence>
<comment type="caution">
    <text evidence="1">The sequence shown here is derived from an EMBL/GenBank/DDBJ whole genome shotgun (WGS) entry which is preliminary data.</text>
</comment>
<feature type="non-terminal residue" evidence="1">
    <location>
        <position position="1"/>
    </location>
</feature>
<organism evidence="1">
    <name type="scientific">marine sediment metagenome</name>
    <dbReference type="NCBI Taxonomy" id="412755"/>
    <lineage>
        <taxon>unclassified sequences</taxon>
        <taxon>metagenomes</taxon>
        <taxon>ecological metagenomes</taxon>
    </lineage>
</organism>
<dbReference type="EMBL" id="LAZR01066077">
    <property type="protein sequence ID" value="KKK54278.1"/>
    <property type="molecule type" value="Genomic_DNA"/>
</dbReference>
<reference evidence="1" key="1">
    <citation type="journal article" date="2015" name="Nature">
        <title>Complex archaea that bridge the gap between prokaryotes and eukaryotes.</title>
        <authorList>
            <person name="Spang A."/>
            <person name="Saw J.H."/>
            <person name="Jorgensen S.L."/>
            <person name="Zaremba-Niedzwiedzka K."/>
            <person name="Martijn J."/>
            <person name="Lind A.E."/>
            <person name="van Eijk R."/>
            <person name="Schleper C."/>
            <person name="Guy L."/>
            <person name="Ettema T.J."/>
        </authorList>
    </citation>
    <scope>NUCLEOTIDE SEQUENCE</scope>
</reference>
<dbReference type="InterPro" id="IPR010994">
    <property type="entry name" value="RuvA_2-like"/>
</dbReference>
<evidence type="ECO:0000313" key="1">
    <source>
        <dbReference type="EMBL" id="KKK54278.1"/>
    </source>
</evidence>
<dbReference type="SUPFAM" id="SSF47781">
    <property type="entry name" value="RuvA domain 2-like"/>
    <property type="match status" value="1"/>
</dbReference>
<accession>A0A0F8WCG7</accession>